<organism evidence="1 2">
    <name type="scientific">Mycoemilia scoparia</name>
    <dbReference type="NCBI Taxonomy" id="417184"/>
    <lineage>
        <taxon>Eukaryota</taxon>
        <taxon>Fungi</taxon>
        <taxon>Fungi incertae sedis</taxon>
        <taxon>Zoopagomycota</taxon>
        <taxon>Kickxellomycotina</taxon>
        <taxon>Kickxellomycetes</taxon>
        <taxon>Kickxellales</taxon>
        <taxon>Kickxellaceae</taxon>
        <taxon>Mycoemilia</taxon>
    </lineage>
</organism>
<evidence type="ECO:0000313" key="2">
    <source>
        <dbReference type="Proteomes" id="UP001150538"/>
    </source>
</evidence>
<accession>A0A9W7ZPS3</accession>
<protein>
    <submittedName>
        <fullName evidence="1">Uncharacterized protein</fullName>
    </submittedName>
</protein>
<reference evidence="1" key="1">
    <citation type="submission" date="2022-07" db="EMBL/GenBank/DDBJ databases">
        <title>Phylogenomic reconstructions and comparative analyses of Kickxellomycotina fungi.</title>
        <authorList>
            <person name="Reynolds N.K."/>
            <person name="Stajich J.E."/>
            <person name="Barry K."/>
            <person name="Grigoriev I.V."/>
            <person name="Crous P."/>
            <person name="Smith M.E."/>
        </authorList>
    </citation>
    <scope>NUCLEOTIDE SEQUENCE</scope>
    <source>
        <strain evidence="1">NBRC 100468</strain>
    </source>
</reference>
<sequence length="111" mass="12316">MSIATVLSEVYLDKWAILVESPDTVSANTINNILDCFNIVAAQKVKGKTITLRDSITKQTSTDRKTRINYNTTQNPQKELSSKLDRVITMVNKLSISNMPKVTKDTQAGKA</sequence>
<dbReference type="AlphaFoldDB" id="A0A9W7ZPS3"/>
<keyword evidence="2" id="KW-1185">Reference proteome</keyword>
<gene>
    <name evidence="1" type="ORF">H4219_006378</name>
</gene>
<dbReference type="EMBL" id="JANBPU010000718">
    <property type="protein sequence ID" value="KAJ1909611.1"/>
    <property type="molecule type" value="Genomic_DNA"/>
</dbReference>
<proteinExistence type="predicted"/>
<comment type="caution">
    <text evidence="1">The sequence shown here is derived from an EMBL/GenBank/DDBJ whole genome shotgun (WGS) entry which is preliminary data.</text>
</comment>
<evidence type="ECO:0000313" key="1">
    <source>
        <dbReference type="EMBL" id="KAJ1909611.1"/>
    </source>
</evidence>
<dbReference type="Proteomes" id="UP001150538">
    <property type="component" value="Unassembled WGS sequence"/>
</dbReference>
<name>A0A9W7ZPS3_9FUNG</name>